<evidence type="ECO:0000313" key="1">
    <source>
        <dbReference type="EMBL" id="KAG5166326.1"/>
    </source>
</evidence>
<accession>A0A8H8CI45</accession>
<proteinExistence type="predicted"/>
<gene>
    <name evidence="1" type="ORF">JR316_008410</name>
</gene>
<reference evidence="1" key="1">
    <citation type="submission" date="2021-02" db="EMBL/GenBank/DDBJ databases">
        <title>Psilocybe cubensis genome.</title>
        <authorList>
            <person name="Mckernan K.J."/>
            <person name="Crawford S."/>
            <person name="Trippe A."/>
            <person name="Kane L.T."/>
            <person name="Mclaughlin S."/>
        </authorList>
    </citation>
    <scope>NUCLEOTIDE SEQUENCE [LARGE SCALE GENOMIC DNA]</scope>
    <source>
        <strain evidence="1">MGC-MH-2018</strain>
    </source>
</reference>
<dbReference type="InterPro" id="IPR011333">
    <property type="entry name" value="SKP1/BTB/POZ_sf"/>
</dbReference>
<organism evidence="1">
    <name type="scientific">Psilocybe cubensis</name>
    <name type="common">Psychedelic mushroom</name>
    <name type="synonym">Stropharia cubensis</name>
    <dbReference type="NCBI Taxonomy" id="181762"/>
    <lineage>
        <taxon>Eukaryota</taxon>
        <taxon>Fungi</taxon>
        <taxon>Dikarya</taxon>
        <taxon>Basidiomycota</taxon>
        <taxon>Agaricomycotina</taxon>
        <taxon>Agaricomycetes</taxon>
        <taxon>Agaricomycetidae</taxon>
        <taxon>Agaricales</taxon>
        <taxon>Agaricineae</taxon>
        <taxon>Strophariaceae</taxon>
        <taxon>Psilocybe</taxon>
    </lineage>
</organism>
<dbReference type="Gene3D" id="3.30.710.10">
    <property type="entry name" value="Potassium Channel Kv1.1, Chain A"/>
    <property type="match status" value="1"/>
</dbReference>
<evidence type="ECO:0008006" key="2">
    <source>
        <dbReference type="Google" id="ProtNLM"/>
    </source>
</evidence>
<dbReference type="EMBL" id="JAFIQS010000008">
    <property type="protein sequence ID" value="KAG5166326.1"/>
    <property type="molecule type" value="Genomic_DNA"/>
</dbReference>
<sequence length="302" mass="33918">MTPSLGNNAALFNNENPDIKVQSADGVIFELHRAMLSAHTGSFPGSEIEVAGEPVKLTESADVLRICFDFIYPKRHPDLEDVEDFELLAAVAEAVGKYEIFSAVNTCNTRLRAFLPSHPIEIFVIAVKHDHPRLMNEAAHCLARSSFTSVLKQLPHSFMVQWSMYRDAWTAVFKDSVKHITQIEHCSKTYCHEHENRIFGSQGPTGLEVSRICSTCRSLLYAWIAKLEEIDSVDVLDKTIESACDKNIRLPGCCAAIERMHTIKARPDFKCTHIINLAKICRARILEIRSFDSFIPSSLIDA</sequence>
<name>A0A8H8CI45_PSICU</name>
<dbReference type="OrthoDB" id="3184970at2759"/>
<protein>
    <recommendedName>
        <fullName evidence="2">BTB domain-containing protein</fullName>
    </recommendedName>
</protein>
<comment type="caution">
    <text evidence="1">The sequence shown here is derived from an EMBL/GenBank/DDBJ whole genome shotgun (WGS) entry which is preliminary data.</text>
</comment>
<dbReference type="AlphaFoldDB" id="A0A8H8CI45"/>